<evidence type="ECO:0000313" key="2">
    <source>
        <dbReference type="EMBL" id="TSN21219.1"/>
    </source>
</evidence>
<gene>
    <name evidence="2" type="ORF">Baya_9294</name>
</gene>
<feature type="region of interest" description="Disordered" evidence="1">
    <location>
        <begin position="21"/>
        <end position="44"/>
    </location>
</feature>
<evidence type="ECO:0000313" key="3">
    <source>
        <dbReference type="Proteomes" id="UP000319801"/>
    </source>
</evidence>
<dbReference type="EMBL" id="VCAZ01000054">
    <property type="protein sequence ID" value="TSN21219.1"/>
    <property type="molecule type" value="Genomic_DNA"/>
</dbReference>
<keyword evidence="3" id="KW-1185">Reference proteome</keyword>
<accession>A0A556U6J6</accession>
<comment type="caution">
    <text evidence="2">The sequence shown here is derived from an EMBL/GenBank/DDBJ whole genome shotgun (WGS) entry which is preliminary data.</text>
</comment>
<protein>
    <submittedName>
        <fullName evidence="2">Uncharacterized protein</fullName>
    </submittedName>
</protein>
<name>A0A556U6J6_BAGYA</name>
<reference evidence="2 3" key="1">
    <citation type="journal article" date="2019" name="Genome Biol. Evol.">
        <title>Whole-Genome Sequencing of the Giant Devil Catfish, Bagarius yarrelli.</title>
        <authorList>
            <person name="Jiang W."/>
            <person name="Lv Y."/>
            <person name="Cheng L."/>
            <person name="Yang K."/>
            <person name="Chao B."/>
            <person name="Wang X."/>
            <person name="Li Y."/>
            <person name="Pan X."/>
            <person name="You X."/>
            <person name="Zhang Y."/>
            <person name="Yang J."/>
            <person name="Li J."/>
            <person name="Zhang X."/>
            <person name="Liu S."/>
            <person name="Sun C."/>
            <person name="Yang J."/>
            <person name="Shi Q."/>
        </authorList>
    </citation>
    <scope>NUCLEOTIDE SEQUENCE [LARGE SCALE GENOMIC DNA]</scope>
    <source>
        <strain evidence="2">JWS20170419001</strain>
        <tissue evidence="2">Muscle</tissue>
    </source>
</reference>
<evidence type="ECO:0000256" key="1">
    <source>
        <dbReference type="SAM" id="MobiDB-lite"/>
    </source>
</evidence>
<organism evidence="2 3">
    <name type="scientific">Bagarius yarrelli</name>
    <name type="common">Goonch</name>
    <name type="synonym">Bagrus yarrelli</name>
    <dbReference type="NCBI Taxonomy" id="175774"/>
    <lineage>
        <taxon>Eukaryota</taxon>
        <taxon>Metazoa</taxon>
        <taxon>Chordata</taxon>
        <taxon>Craniata</taxon>
        <taxon>Vertebrata</taxon>
        <taxon>Euteleostomi</taxon>
        <taxon>Actinopterygii</taxon>
        <taxon>Neopterygii</taxon>
        <taxon>Teleostei</taxon>
        <taxon>Ostariophysi</taxon>
        <taxon>Siluriformes</taxon>
        <taxon>Sisoridae</taxon>
        <taxon>Sisorinae</taxon>
        <taxon>Bagarius</taxon>
    </lineage>
</organism>
<dbReference type="AlphaFoldDB" id="A0A556U6J6"/>
<dbReference type="Proteomes" id="UP000319801">
    <property type="component" value="Unassembled WGS sequence"/>
</dbReference>
<feature type="compositionally biased region" description="Basic and acidic residues" evidence="1">
    <location>
        <begin position="21"/>
        <end position="32"/>
    </location>
</feature>
<proteinExistence type="predicted"/>
<sequence length="222" mass="25021">MYRSHKRCFRSLVSLLNNNKREPQWRSEKTDECADQSAGPESRRVQLPSARKVSICATHPHASGRKQRLNEDRARSIEESDTADIECQCIPLDLLGEFIHAVALFTPLLEDSCVCGESSVSAALAFKPLLRRKTRNKVKENKQLWEDHKELSFLSLKGDKAAPADESLSLRASERSMSSLLASEWYCYGYSSGLKRGNHWFDSVTRCSKDLPPTAMVCMEGP</sequence>